<dbReference type="EMBL" id="JAWMWH010000001">
    <property type="protein sequence ID" value="MEJ6400282.1"/>
    <property type="molecule type" value="Genomic_DNA"/>
</dbReference>
<dbReference type="EMBL" id="JAWMWH010000004">
    <property type="protein sequence ID" value="MEJ6401219.1"/>
    <property type="molecule type" value="Genomic_DNA"/>
</dbReference>
<feature type="domain" description="Integrase catalytic" evidence="2">
    <location>
        <begin position="134"/>
        <end position="300"/>
    </location>
</feature>
<dbReference type="EMBL" id="JAWMWH010000004">
    <property type="protein sequence ID" value="MEJ6401241.1"/>
    <property type="molecule type" value="Genomic_DNA"/>
</dbReference>
<dbReference type="Pfam" id="PF13276">
    <property type="entry name" value="HTH_21"/>
    <property type="match status" value="1"/>
</dbReference>
<evidence type="ECO:0000313" key="11">
    <source>
        <dbReference type="Proteomes" id="UP001370590"/>
    </source>
</evidence>
<dbReference type="PROSITE" id="PS50994">
    <property type="entry name" value="INTEGRASE"/>
    <property type="match status" value="1"/>
</dbReference>
<gene>
    <name evidence="3" type="ORF">R4146_03735</name>
    <name evidence="4" type="ORF">R4146_04235</name>
    <name evidence="5" type="ORF">R4146_07045</name>
    <name evidence="6" type="ORF">R4146_07245</name>
    <name evidence="7" type="ORF">R4146_08110</name>
    <name evidence="8" type="ORF">R4146_08405</name>
    <name evidence="9" type="ORF">R4146_08725</name>
    <name evidence="10" type="ORF">R4146_08840</name>
</gene>
<reference evidence="4 11" key="1">
    <citation type="submission" date="2023-10" db="EMBL/GenBank/DDBJ databases">
        <title>Nicoliella lavandulae sp. nov. isolated from Lavandula angustifolia flowers.</title>
        <authorList>
            <person name="Alcantara C."/>
            <person name="Zuniga M."/>
            <person name="Landete J.M."/>
            <person name="Monedero V."/>
        </authorList>
    </citation>
    <scope>NUCLEOTIDE SEQUENCE [LARGE SCALE GENOMIC DNA]</scope>
    <source>
        <strain evidence="4 11">Es01</strain>
    </source>
</reference>
<protein>
    <submittedName>
        <fullName evidence="4">IS3 family transposase</fullName>
    </submittedName>
</protein>
<dbReference type="EMBL" id="JAWMWH010000003">
    <property type="protein sequence ID" value="MEJ6400898.1"/>
    <property type="molecule type" value="Genomic_DNA"/>
</dbReference>
<dbReference type="RefSeq" id="WP_339960653.1">
    <property type="nucleotide sequence ID" value="NZ_JAWMWH010000001.1"/>
</dbReference>
<dbReference type="Pfam" id="PF00665">
    <property type="entry name" value="rve"/>
    <property type="match status" value="1"/>
</dbReference>
<evidence type="ECO:0000313" key="3">
    <source>
        <dbReference type="EMBL" id="MEJ6400282.1"/>
    </source>
</evidence>
<sequence length="300" mass="35760">MEGLRRRRRPEVIIKIIDELRLKYHTTKTLILKALRISRSTYYYIRSIQNKPDKHAEIAKIIKDIKDKNKSYGYRRVCLELTNRGYRVNHKLVLKIMKKNNLLSSSYSRKTRKYNSYRGQVGKLKSNQLNRRFNTDRPYQKLCTDISEFRYGNCDINHRIYLSPIMDLFSGEIISYNISSHPNMNCVMKPLKEVIQLVKDLPYRTTIHSDQGAQYQSHIWQKELKKNKIFQSMSRKGNCIDNSPMESFFHIMKAEIMDCNYDFKEDLMSSMKIWIDYYNNHRIKTKLGGKSPVQYRKLSA</sequence>
<evidence type="ECO:0000313" key="5">
    <source>
        <dbReference type="EMBL" id="MEJ6400898.1"/>
    </source>
</evidence>
<dbReference type="InterPro" id="IPR050900">
    <property type="entry name" value="Transposase_IS3/IS150/IS904"/>
</dbReference>
<dbReference type="EMBL" id="JAWMWH010000003">
    <property type="protein sequence ID" value="MEJ6401156.1"/>
    <property type="molecule type" value="Genomic_DNA"/>
</dbReference>
<dbReference type="InterPro" id="IPR025948">
    <property type="entry name" value="HTH-like_dom"/>
</dbReference>
<evidence type="ECO:0000259" key="2">
    <source>
        <dbReference type="PROSITE" id="PS50994"/>
    </source>
</evidence>
<comment type="caution">
    <text evidence="4">The sequence shown here is derived from an EMBL/GenBank/DDBJ whole genome shotgun (WGS) entry which is preliminary data.</text>
</comment>
<dbReference type="InterPro" id="IPR036397">
    <property type="entry name" value="RNaseH_sf"/>
</dbReference>
<evidence type="ECO:0000313" key="10">
    <source>
        <dbReference type="EMBL" id="MEJ6401241.1"/>
    </source>
</evidence>
<dbReference type="Gene3D" id="3.30.420.10">
    <property type="entry name" value="Ribonuclease H-like superfamily/Ribonuclease H"/>
    <property type="match status" value="1"/>
</dbReference>
<evidence type="ECO:0000313" key="9">
    <source>
        <dbReference type="EMBL" id="MEJ6401219.1"/>
    </source>
</evidence>
<dbReference type="Pfam" id="PF13333">
    <property type="entry name" value="rve_2"/>
    <property type="match status" value="1"/>
</dbReference>
<name>A0ABU8SLP1_9LACO</name>
<dbReference type="EMBL" id="JAWMWH010000001">
    <property type="protein sequence ID" value="MEJ6400378.1"/>
    <property type="molecule type" value="Genomic_DNA"/>
</dbReference>
<dbReference type="SUPFAM" id="SSF53098">
    <property type="entry name" value="Ribonuclease H-like"/>
    <property type="match status" value="1"/>
</dbReference>
<evidence type="ECO:0000313" key="8">
    <source>
        <dbReference type="EMBL" id="MEJ6401156.1"/>
    </source>
</evidence>
<dbReference type="EMBL" id="JAWMWH010000003">
    <property type="protein sequence ID" value="MEJ6401104.1"/>
    <property type="molecule type" value="Genomic_DNA"/>
</dbReference>
<dbReference type="EMBL" id="JAWMWH010000003">
    <property type="protein sequence ID" value="MEJ6400937.1"/>
    <property type="molecule type" value="Genomic_DNA"/>
</dbReference>
<keyword evidence="11" id="KW-1185">Reference proteome</keyword>
<evidence type="ECO:0000313" key="4">
    <source>
        <dbReference type="EMBL" id="MEJ6400378.1"/>
    </source>
</evidence>
<dbReference type="InterPro" id="IPR012337">
    <property type="entry name" value="RNaseH-like_sf"/>
</dbReference>
<comment type="function">
    <text evidence="1">Involved in the transposition of the insertion sequence.</text>
</comment>
<dbReference type="PANTHER" id="PTHR46889:SF4">
    <property type="entry name" value="TRANSPOSASE INSO FOR INSERTION SEQUENCE ELEMENT IS911B-RELATED"/>
    <property type="match status" value="1"/>
</dbReference>
<dbReference type="InterPro" id="IPR001584">
    <property type="entry name" value="Integrase_cat-core"/>
</dbReference>
<proteinExistence type="predicted"/>
<dbReference type="Proteomes" id="UP001370590">
    <property type="component" value="Unassembled WGS sequence"/>
</dbReference>
<organism evidence="4 11">
    <name type="scientific">Nicoliella lavandulae</name>
    <dbReference type="NCBI Taxonomy" id="3082954"/>
    <lineage>
        <taxon>Bacteria</taxon>
        <taxon>Bacillati</taxon>
        <taxon>Bacillota</taxon>
        <taxon>Bacilli</taxon>
        <taxon>Lactobacillales</taxon>
        <taxon>Lactobacillaceae</taxon>
        <taxon>Nicoliella</taxon>
    </lineage>
</organism>
<evidence type="ECO:0000313" key="7">
    <source>
        <dbReference type="EMBL" id="MEJ6401104.1"/>
    </source>
</evidence>
<dbReference type="NCBIfam" id="NF033516">
    <property type="entry name" value="transpos_IS3"/>
    <property type="match status" value="1"/>
</dbReference>
<evidence type="ECO:0000256" key="1">
    <source>
        <dbReference type="ARBA" id="ARBA00002286"/>
    </source>
</evidence>
<evidence type="ECO:0000313" key="6">
    <source>
        <dbReference type="EMBL" id="MEJ6400937.1"/>
    </source>
</evidence>
<dbReference type="PANTHER" id="PTHR46889">
    <property type="entry name" value="TRANSPOSASE INSF FOR INSERTION SEQUENCE IS3B-RELATED"/>
    <property type="match status" value="1"/>
</dbReference>
<dbReference type="InterPro" id="IPR048020">
    <property type="entry name" value="Transpos_IS3"/>
</dbReference>
<accession>A0ABU8SLP1</accession>